<dbReference type="PhylomeDB" id="B8LY44"/>
<evidence type="ECO:0000313" key="3">
    <source>
        <dbReference type="EMBL" id="EED23289.1"/>
    </source>
</evidence>
<dbReference type="AlphaFoldDB" id="B8LY44"/>
<evidence type="ECO:0000313" key="4">
    <source>
        <dbReference type="Proteomes" id="UP000001745"/>
    </source>
</evidence>
<dbReference type="STRING" id="441959.B8LY44"/>
<reference evidence="4" key="1">
    <citation type="journal article" date="2015" name="Genome Announc.">
        <title>Genome sequence of the AIDS-associated pathogen Penicillium marneffei (ATCC18224) and its near taxonomic relative Talaromyces stipitatus (ATCC10500).</title>
        <authorList>
            <person name="Nierman W.C."/>
            <person name="Fedorova-Abrams N.D."/>
            <person name="Andrianopoulos A."/>
        </authorList>
    </citation>
    <scope>NUCLEOTIDE SEQUENCE [LARGE SCALE GENOMIC DNA]</scope>
    <source>
        <strain evidence="4">ATCC 10500 / CBS 375.48 / QM 6759 / NRRL 1006</strain>
    </source>
</reference>
<protein>
    <submittedName>
        <fullName evidence="3">Uncharacterized protein</fullName>
    </submittedName>
</protein>
<sequence length="705" mass="80027">MQGFLSRVARLPSSGCRCKTCLRTYVNGVATRPATASSRRGLRTANAVTALYGSIFASATIADALSKRKRRQEWEDKIAAVQEEIDELMDEERRLLEALSARKTRQTSAGALQSWSYRAGAQIETRNAQTLANRAFSTKAPIEKSAADDYAVESDWTISDIAGHSSRKADIDETAFVEETLLSVSTRESASDEETGNFEYETFDEDLSNMNNMIPRPEPDFKWERSSIVRIKAIQKLAIQQLVYRMILRPSVAHDYSGLPVEYRLDEPSTGSPNALLNRLRGVRRRLYSLKYIRDAKFDDLMQNFTIEELETMRDDRDRYDILLKRDLEQYANGKLSLQQLLMQVSDNLLTCQEPDRPVAFSLLINAFTRWHQNDLADLVLKCLIPNLFKLSTPLIVAIISHFRKTKNLKDFDLFLQMLRGEGGYSVNLRTTWVKRNVNGITITVPPTGGFSPVLITSVITATLRFDQPEKAEAYMQVARAHGFIDNLDTLSAFLRFYAIRNDFETGLSTLVRALNYMISSSDFEEDRIARLILCMADFSARCGRYNLSTTLIQAAVQSGFDYSLVYISERSELNYLLGTFKKWRKAQAKVEMDFSQQQQLPLHEKCTRFADLTAAKIIHLQHMTTHYDNDTSPTLSLDLPDEPQITQLSSKYAKLQSDTNKSPATQKSTTSYPVEPSVKIKNLRSQEGELIPSKALEDVFWFCG</sequence>
<keyword evidence="4" id="KW-1185">Reference proteome</keyword>
<dbReference type="EMBL" id="EQ962652">
    <property type="protein sequence ID" value="EED23289.1"/>
    <property type="molecule type" value="Genomic_DNA"/>
</dbReference>
<feature type="coiled-coil region" evidence="1">
    <location>
        <begin position="64"/>
        <end position="102"/>
    </location>
</feature>
<dbReference type="OrthoDB" id="185373at2759"/>
<dbReference type="Proteomes" id="UP000001745">
    <property type="component" value="Unassembled WGS sequence"/>
</dbReference>
<dbReference type="eggNOG" id="ENOG502SDIM">
    <property type="taxonomic scope" value="Eukaryota"/>
</dbReference>
<organism evidence="3 4">
    <name type="scientific">Talaromyces stipitatus (strain ATCC 10500 / CBS 375.48 / QM 6759 / NRRL 1006)</name>
    <name type="common">Penicillium stipitatum</name>
    <dbReference type="NCBI Taxonomy" id="441959"/>
    <lineage>
        <taxon>Eukaryota</taxon>
        <taxon>Fungi</taxon>
        <taxon>Dikarya</taxon>
        <taxon>Ascomycota</taxon>
        <taxon>Pezizomycotina</taxon>
        <taxon>Eurotiomycetes</taxon>
        <taxon>Eurotiomycetidae</taxon>
        <taxon>Eurotiales</taxon>
        <taxon>Trichocomaceae</taxon>
        <taxon>Talaromyces</taxon>
        <taxon>Talaromyces sect. Talaromyces</taxon>
    </lineage>
</organism>
<accession>B8LY44</accession>
<proteinExistence type="predicted"/>
<evidence type="ECO:0000256" key="1">
    <source>
        <dbReference type="SAM" id="Coils"/>
    </source>
</evidence>
<dbReference type="OMA" id="STCRCVS"/>
<dbReference type="VEuPathDB" id="FungiDB:TSTA_067290"/>
<feature type="region of interest" description="Disordered" evidence="2">
    <location>
        <begin position="653"/>
        <end position="676"/>
    </location>
</feature>
<dbReference type="RefSeq" id="XP_002340676.1">
    <property type="nucleotide sequence ID" value="XM_002340635.1"/>
</dbReference>
<evidence type="ECO:0000256" key="2">
    <source>
        <dbReference type="SAM" id="MobiDB-lite"/>
    </source>
</evidence>
<keyword evidence="1" id="KW-0175">Coiled coil</keyword>
<dbReference type="HOGENOM" id="CLU_020134_0_0_1"/>
<feature type="compositionally biased region" description="Polar residues" evidence="2">
    <location>
        <begin position="653"/>
        <end position="673"/>
    </location>
</feature>
<gene>
    <name evidence="3" type="ORF">TSTA_067290</name>
</gene>
<dbReference type="InParanoid" id="B8LY44"/>
<dbReference type="GeneID" id="8105643"/>
<name>B8LY44_TALSN</name>